<name>A0A6S6TYH3_9BACT</name>
<dbReference type="EMBL" id="CACVAU010000075">
    <property type="protein sequence ID" value="CAA6824504.1"/>
    <property type="molecule type" value="Genomic_DNA"/>
</dbReference>
<gene>
    <name evidence="1" type="ORF">HELGO_WM20584</name>
</gene>
<reference evidence="1" key="1">
    <citation type="submission" date="2020-01" db="EMBL/GenBank/DDBJ databases">
        <authorList>
            <person name="Meier V. D."/>
            <person name="Meier V D."/>
        </authorList>
    </citation>
    <scope>NUCLEOTIDE SEQUENCE</scope>
    <source>
        <strain evidence="1">HLG_WM_MAG_05</strain>
    </source>
</reference>
<accession>A0A6S6TYH3</accession>
<evidence type="ECO:0000313" key="1">
    <source>
        <dbReference type="EMBL" id="CAA6824504.1"/>
    </source>
</evidence>
<protein>
    <submittedName>
        <fullName evidence="1">Uncharacterized protein</fullName>
    </submittedName>
</protein>
<dbReference type="AlphaFoldDB" id="A0A6S6TYH3"/>
<proteinExistence type="predicted"/>
<sequence>MLNNIYFNKTESDKKITKSLKFLFTLTLGIVSLSSV</sequence>
<organism evidence="1">
    <name type="scientific">uncultured Sulfurovum sp</name>
    <dbReference type="NCBI Taxonomy" id="269237"/>
    <lineage>
        <taxon>Bacteria</taxon>
        <taxon>Pseudomonadati</taxon>
        <taxon>Campylobacterota</taxon>
        <taxon>Epsilonproteobacteria</taxon>
        <taxon>Campylobacterales</taxon>
        <taxon>Sulfurovaceae</taxon>
        <taxon>Sulfurovum</taxon>
        <taxon>environmental samples</taxon>
    </lineage>
</organism>